<dbReference type="PROSITE" id="PS51257">
    <property type="entry name" value="PROKAR_LIPOPROTEIN"/>
    <property type="match status" value="1"/>
</dbReference>
<gene>
    <name evidence="1" type="ORF">A6F68_00048</name>
</gene>
<reference evidence="1 2" key="1">
    <citation type="submission" date="2016-07" db="EMBL/GenBank/DDBJ databases">
        <title>Complete genome sequence of Altererythrobacter dongtanensis KCTC 22672, a type strain with esterase isolated from tidal flat.</title>
        <authorList>
            <person name="Cheng H."/>
            <person name="Wu Y.-H."/>
            <person name="Zhou P."/>
            <person name="Huo Y.-Y."/>
            <person name="Wang C.-S."/>
            <person name="Xu X.-W."/>
        </authorList>
    </citation>
    <scope>NUCLEOTIDE SEQUENCE [LARGE SCALE GENOMIC DNA]</scope>
    <source>
        <strain evidence="1 2">KCTC 22672</strain>
    </source>
</reference>
<dbReference type="RefSeq" id="WP_067674676.1">
    <property type="nucleotide sequence ID" value="NZ_CP016591.1"/>
</dbReference>
<proteinExistence type="predicted"/>
<organism evidence="1 2">
    <name type="scientific">Tsuneonella dongtanensis</name>
    <dbReference type="NCBI Taxonomy" id="692370"/>
    <lineage>
        <taxon>Bacteria</taxon>
        <taxon>Pseudomonadati</taxon>
        <taxon>Pseudomonadota</taxon>
        <taxon>Alphaproteobacteria</taxon>
        <taxon>Sphingomonadales</taxon>
        <taxon>Erythrobacteraceae</taxon>
        <taxon>Tsuneonella</taxon>
    </lineage>
</organism>
<protein>
    <recommendedName>
        <fullName evidence="3">DUF4331 domain-containing protein</fullName>
    </recommendedName>
</protein>
<sequence length="235" mass="24620">MTRLLAPAISLGAILALSGCGGGDAPAATATPTPVATATGGTGSQTTFTYNVEPCFTQIVPNTGGRTVREIIVPDALTFDLSRPADFPNGRDLDDQTVDITVAFLFLDLTESGQSLRTFANLPLNPPSSDRAPITTFPYLAPPQGNPPLAATTGTSFNFRNDPESAYVTVDRMGMPAIAPAIIGGPMRIAYNDAPQTADLQGQFRAEQTAQLTMLMNAIGDDLVNIGLDICATRM</sequence>
<name>A0A1B2A935_9SPHN</name>
<evidence type="ECO:0000313" key="2">
    <source>
        <dbReference type="Proteomes" id="UP000092932"/>
    </source>
</evidence>
<keyword evidence="2" id="KW-1185">Reference proteome</keyword>
<dbReference type="OrthoDB" id="525451at2"/>
<dbReference type="Proteomes" id="UP000092932">
    <property type="component" value="Chromosome"/>
</dbReference>
<dbReference type="EMBL" id="CP016591">
    <property type="protein sequence ID" value="ANY18584.1"/>
    <property type="molecule type" value="Genomic_DNA"/>
</dbReference>
<accession>A0A1B2A935</accession>
<dbReference type="STRING" id="692370.A6F68_00048"/>
<evidence type="ECO:0008006" key="3">
    <source>
        <dbReference type="Google" id="ProtNLM"/>
    </source>
</evidence>
<dbReference type="KEGG" id="ado:A6F68_00048"/>
<evidence type="ECO:0000313" key="1">
    <source>
        <dbReference type="EMBL" id="ANY18584.1"/>
    </source>
</evidence>
<dbReference type="AlphaFoldDB" id="A0A1B2A935"/>